<proteinExistence type="predicted"/>
<keyword evidence="6" id="KW-1185">Reference proteome</keyword>
<dbReference type="InterPro" id="IPR000835">
    <property type="entry name" value="HTH_MarR-typ"/>
</dbReference>
<dbReference type="Gene3D" id="1.10.10.10">
    <property type="entry name" value="Winged helix-like DNA-binding domain superfamily/Winged helix DNA-binding domain"/>
    <property type="match status" value="1"/>
</dbReference>
<evidence type="ECO:0000313" key="6">
    <source>
        <dbReference type="Proteomes" id="UP001162834"/>
    </source>
</evidence>
<evidence type="ECO:0000256" key="2">
    <source>
        <dbReference type="ARBA" id="ARBA00023125"/>
    </source>
</evidence>
<evidence type="ECO:0000256" key="1">
    <source>
        <dbReference type="ARBA" id="ARBA00023015"/>
    </source>
</evidence>
<dbReference type="InterPro" id="IPR036388">
    <property type="entry name" value="WH-like_DNA-bd_sf"/>
</dbReference>
<dbReference type="AlphaFoldDB" id="A0A9E7C0H1"/>
<dbReference type="PANTHER" id="PTHR33164:SF99">
    <property type="entry name" value="MARR FAMILY REGULATORY PROTEIN"/>
    <property type="match status" value="1"/>
</dbReference>
<evidence type="ECO:0000256" key="3">
    <source>
        <dbReference type="ARBA" id="ARBA00023163"/>
    </source>
</evidence>
<protein>
    <recommendedName>
        <fullName evidence="4">HTH marR-type domain-containing protein</fullName>
    </recommendedName>
</protein>
<feature type="domain" description="HTH marR-type" evidence="4">
    <location>
        <begin position="5"/>
        <end position="142"/>
    </location>
</feature>
<dbReference type="PANTHER" id="PTHR33164">
    <property type="entry name" value="TRANSCRIPTIONAL REGULATOR, MARR FAMILY"/>
    <property type="match status" value="1"/>
</dbReference>
<dbReference type="GO" id="GO:0006950">
    <property type="term" value="P:response to stress"/>
    <property type="evidence" value="ECO:0007669"/>
    <property type="project" value="TreeGrafter"/>
</dbReference>
<keyword evidence="1" id="KW-0805">Transcription regulation</keyword>
<reference evidence="5" key="1">
    <citation type="journal article" date="2022" name="Int. J. Syst. Evol. Microbiol.">
        <title>Pseudomonas aegrilactucae sp. nov. and Pseudomonas morbosilactucae sp. nov., pathogens causing bacterial rot of lettuce in Japan.</title>
        <authorList>
            <person name="Sawada H."/>
            <person name="Fujikawa T."/>
            <person name="Satou M."/>
        </authorList>
    </citation>
    <scope>NUCLEOTIDE SEQUENCE</scope>
    <source>
        <strain evidence="5">0166_1</strain>
    </source>
</reference>
<name>A0A9E7C0H1_9ACTN</name>
<organism evidence="5 6">
    <name type="scientific">Capillimicrobium parvum</name>
    <dbReference type="NCBI Taxonomy" id="2884022"/>
    <lineage>
        <taxon>Bacteria</taxon>
        <taxon>Bacillati</taxon>
        <taxon>Actinomycetota</taxon>
        <taxon>Thermoleophilia</taxon>
        <taxon>Solirubrobacterales</taxon>
        <taxon>Capillimicrobiaceae</taxon>
        <taxon>Capillimicrobium</taxon>
    </lineage>
</organism>
<keyword evidence="2" id="KW-0238">DNA-binding</keyword>
<dbReference type="InterPro" id="IPR039422">
    <property type="entry name" value="MarR/SlyA-like"/>
</dbReference>
<keyword evidence="3" id="KW-0804">Transcription</keyword>
<dbReference type="Pfam" id="PF01047">
    <property type="entry name" value="MarR"/>
    <property type="match status" value="1"/>
</dbReference>
<accession>A0A9E7C0H1</accession>
<dbReference type="PROSITE" id="PS50995">
    <property type="entry name" value="HTH_MARR_2"/>
    <property type="match status" value="1"/>
</dbReference>
<dbReference type="GO" id="GO:0003677">
    <property type="term" value="F:DNA binding"/>
    <property type="evidence" value="ECO:0007669"/>
    <property type="project" value="UniProtKB-KW"/>
</dbReference>
<evidence type="ECO:0000313" key="5">
    <source>
        <dbReference type="EMBL" id="UGS35398.1"/>
    </source>
</evidence>
<dbReference type="EMBL" id="CP087164">
    <property type="protein sequence ID" value="UGS35398.1"/>
    <property type="molecule type" value="Genomic_DNA"/>
</dbReference>
<evidence type="ECO:0000259" key="4">
    <source>
        <dbReference type="PROSITE" id="PS50995"/>
    </source>
</evidence>
<dbReference type="KEGG" id="sbae:DSM104329_01786"/>
<dbReference type="PROSITE" id="PS01117">
    <property type="entry name" value="HTH_MARR_1"/>
    <property type="match status" value="1"/>
</dbReference>
<dbReference type="InterPro" id="IPR023187">
    <property type="entry name" value="Tscrpt_reg_MarR-type_CS"/>
</dbReference>
<dbReference type="SUPFAM" id="SSF46785">
    <property type="entry name" value="Winged helix' DNA-binding domain"/>
    <property type="match status" value="1"/>
</dbReference>
<sequence length="147" mass="16045">MVAGREEAVTDARRALREFLAAQRRLRGREAQRQGTLSFSQYAVLRVLVDGEEHPIGELAVAADVSPASATKMIDGLERSGLVGRVRDSEDRRRVGVMITASGRAALARKDGEIQAAWQRALDDAEPAEIEAIAAALRHVVAIYERL</sequence>
<dbReference type="GO" id="GO:0003700">
    <property type="term" value="F:DNA-binding transcription factor activity"/>
    <property type="evidence" value="ECO:0007669"/>
    <property type="project" value="InterPro"/>
</dbReference>
<dbReference type="SMART" id="SM00347">
    <property type="entry name" value="HTH_MARR"/>
    <property type="match status" value="1"/>
</dbReference>
<dbReference type="Proteomes" id="UP001162834">
    <property type="component" value="Chromosome"/>
</dbReference>
<gene>
    <name evidence="5" type="ORF">DSM104329_01786</name>
</gene>
<dbReference type="InterPro" id="IPR036390">
    <property type="entry name" value="WH_DNA-bd_sf"/>
</dbReference>